<dbReference type="SUPFAM" id="SSF55945">
    <property type="entry name" value="TATA-box binding protein-like"/>
    <property type="match status" value="1"/>
</dbReference>
<dbReference type="EMBL" id="FNBS01000098">
    <property type="protein sequence ID" value="SDG61242.1"/>
    <property type="molecule type" value="Genomic_DNA"/>
</dbReference>
<dbReference type="InterPro" id="IPR052054">
    <property type="entry name" value="Oxidative_DNA_repair_enzyme"/>
</dbReference>
<dbReference type="AlphaFoldDB" id="A0A1G7VN41"/>
<evidence type="ECO:0000313" key="12">
    <source>
        <dbReference type="Proteomes" id="UP000183404"/>
    </source>
</evidence>
<organism evidence="11 12">
    <name type="scientific">Thermoanaerobacter thermohydrosulfuricus</name>
    <name type="common">Clostridium thermohydrosulfuricum</name>
    <dbReference type="NCBI Taxonomy" id="1516"/>
    <lineage>
        <taxon>Bacteria</taxon>
        <taxon>Bacillati</taxon>
        <taxon>Bacillota</taxon>
        <taxon>Clostridia</taxon>
        <taxon>Thermoanaerobacterales</taxon>
        <taxon>Thermoanaerobacteraceae</taxon>
        <taxon>Thermoanaerobacter</taxon>
    </lineage>
</organism>
<keyword evidence="5" id="KW-0234">DNA repair</keyword>
<dbReference type="GO" id="GO:0140078">
    <property type="term" value="F:class I DNA-(apurinic or apyrimidinic site) endonuclease activity"/>
    <property type="evidence" value="ECO:0007669"/>
    <property type="project" value="UniProtKB-EC"/>
</dbReference>
<keyword evidence="7" id="KW-0511">Multifunctional enzyme</keyword>
<dbReference type="PANTHER" id="PTHR10242">
    <property type="entry name" value="8-OXOGUANINE DNA GLYCOSYLASE"/>
    <property type="match status" value="1"/>
</dbReference>
<feature type="domain" description="HhH-GPD" evidence="10">
    <location>
        <begin position="123"/>
        <end position="285"/>
    </location>
</feature>
<dbReference type="Gene3D" id="3.30.310.260">
    <property type="match status" value="1"/>
</dbReference>
<dbReference type="Gene3D" id="1.10.340.30">
    <property type="entry name" value="Hypothetical protein, domain 2"/>
    <property type="match status" value="1"/>
</dbReference>
<dbReference type="GO" id="GO:0008534">
    <property type="term" value="F:oxidized purine nucleobase lesion DNA N-glycosylase activity"/>
    <property type="evidence" value="ECO:0007669"/>
    <property type="project" value="InterPro"/>
</dbReference>
<dbReference type="EC" id="4.2.99.18" evidence="2"/>
<dbReference type="SUPFAM" id="SSF48150">
    <property type="entry name" value="DNA-glycosylase"/>
    <property type="match status" value="1"/>
</dbReference>
<evidence type="ECO:0000256" key="1">
    <source>
        <dbReference type="ARBA" id="ARBA00010679"/>
    </source>
</evidence>
<evidence type="ECO:0000256" key="8">
    <source>
        <dbReference type="ARBA" id="ARBA00023295"/>
    </source>
</evidence>
<dbReference type="InterPro" id="IPR003265">
    <property type="entry name" value="HhH-GPD_domain"/>
</dbReference>
<keyword evidence="6 11" id="KW-0456">Lyase</keyword>
<dbReference type="RefSeq" id="WP_074592918.1">
    <property type="nucleotide sequence ID" value="NZ_FNBS01000098.1"/>
</dbReference>
<dbReference type="PANTHER" id="PTHR10242:SF2">
    <property type="entry name" value="N-GLYCOSYLASE_DNA LYASE"/>
    <property type="match status" value="1"/>
</dbReference>
<evidence type="ECO:0000259" key="10">
    <source>
        <dbReference type="SMART" id="SM00478"/>
    </source>
</evidence>
<evidence type="ECO:0000256" key="9">
    <source>
        <dbReference type="ARBA" id="ARBA00044632"/>
    </source>
</evidence>
<evidence type="ECO:0000313" key="11">
    <source>
        <dbReference type="EMBL" id="SDG61242.1"/>
    </source>
</evidence>
<dbReference type="GO" id="GO:0006289">
    <property type="term" value="P:nucleotide-excision repair"/>
    <property type="evidence" value="ECO:0007669"/>
    <property type="project" value="InterPro"/>
</dbReference>
<dbReference type="InterPro" id="IPR012904">
    <property type="entry name" value="OGG_N"/>
</dbReference>
<keyword evidence="4" id="KW-0378">Hydrolase</keyword>
<dbReference type="Pfam" id="PF07934">
    <property type="entry name" value="OGG_N"/>
    <property type="match status" value="1"/>
</dbReference>
<name>A0A1G7VN41_THETY</name>
<evidence type="ECO:0000256" key="3">
    <source>
        <dbReference type="ARBA" id="ARBA00022763"/>
    </source>
</evidence>
<dbReference type="InterPro" id="IPR011257">
    <property type="entry name" value="DNA_glycosylase"/>
</dbReference>
<dbReference type="Gene3D" id="1.10.1670.10">
    <property type="entry name" value="Helix-hairpin-Helix base-excision DNA repair enzymes (C-terminal)"/>
    <property type="match status" value="1"/>
</dbReference>
<reference evidence="11 12" key="1">
    <citation type="submission" date="2016-10" db="EMBL/GenBank/DDBJ databases">
        <authorList>
            <person name="de Groot N.N."/>
        </authorList>
    </citation>
    <scope>NUCLEOTIDE SEQUENCE [LARGE SCALE GENOMIC DNA]</scope>
    <source>
        <strain evidence="11 12">DSM 569</strain>
    </source>
</reference>
<dbReference type="Pfam" id="PF00730">
    <property type="entry name" value="HhH-GPD"/>
    <property type="match status" value="1"/>
</dbReference>
<comment type="catalytic activity">
    <reaction evidence="9">
        <text>2'-deoxyribonucleotide-(2'-deoxyribose 5'-phosphate)-2'-deoxyribonucleotide-DNA = a 3'-end 2'-deoxyribonucleotide-(2,3-dehydro-2,3-deoxyribose 5'-phosphate)-DNA + a 5'-end 5'-phospho-2'-deoxyribonucleoside-DNA + H(+)</text>
        <dbReference type="Rhea" id="RHEA:66592"/>
        <dbReference type="Rhea" id="RHEA-COMP:13180"/>
        <dbReference type="Rhea" id="RHEA-COMP:16897"/>
        <dbReference type="Rhea" id="RHEA-COMP:17067"/>
        <dbReference type="ChEBI" id="CHEBI:15378"/>
        <dbReference type="ChEBI" id="CHEBI:136412"/>
        <dbReference type="ChEBI" id="CHEBI:157695"/>
        <dbReference type="ChEBI" id="CHEBI:167181"/>
        <dbReference type="EC" id="4.2.99.18"/>
    </reaction>
</comment>
<dbReference type="CDD" id="cd00056">
    <property type="entry name" value="ENDO3c"/>
    <property type="match status" value="1"/>
</dbReference>
<keyword evidence="3" id="KW-0227">DNA damage</keyword>
<dbReference type="GO" id="GO:0006284">
    <property type="term" value="P:base-excision repair"/>
    <property type="evidence" value="ECO:0007669"/>
    <property type="project" value="InterPro"/>
</dbReference>
<comment type="similarity">
    <text evidence="1">Belongs to the type-1 OGG1 family.</text>
</comment>
<dbReference type="InterPro" id="IPR023170">
    <property type="entry name" value="HhH_base_excis_C"/>
</dbReference>
<evidence type="ECO:0000256" key="7">
    <source>
        <dbReference type="ARBA" id="ARBA00023268"/>
    </source>
</evidence>
<accession>A0A1G7VN41</accession>
<evidence type="ECO:0000256" key="2">
    <source>
        <dbReference type="ARBA" id="ARBA00012720"/>
    </source>
</evidence>
<sequence>MKYSVEEKGTKVIVRGIEDFNLKETFECGQCFRWNEEEDGSYTGVAYDRVINVKLEGDVLIIDNTDLNDFYDIWFDYFDLGRDYKQIKENLSKDPILKEAIQYGQGIRILRQDTWETLISFIISQNNRIPQIKKVIENLASSFGNPIEYKGRVYYTFPKAEELVMFDVETIAQTKCGFRAKYILDAASKVFSGEIDLLKLFEYSTNEIRDILMSINGVGPKVADCVILYSIGRYDTFPTDVWIKRIVEYLYLKKEGTPLEIQLFAIDKFGDLSGFAQQYLFYYGREMGKKIFNERKK</sequence>
<proteinExistence type="inferred from homology"/>
<evidence type="ECO:0000256" key="6">
    <source>
        <dbReference type="ARBA" id="ARBA00023239"/>
    </source>
</evidence>
<keyword evidence="8" id="KW-0326">Glycosidase</keyword>
<gene>
    <name evidence="11" type="ORF">SAMN04244560_02640</name>
</gene>
<dbReference type="Proteomes" id="UP000183404">
    <property type="component" value="Unassembled WGS sequence"/>
</dbReference>
<evidence type="ECO:0000256" key="5">
    <source>
        <dbReference type="ARBA" id="ARBA00023204"/>
    </source>
</evidence>
<evidence type="ECO:0000256" key="4">
    <source>
        <dbReference type="ARBA" id="ARBA00022801"/>
    </source>
</evidence>
<dbReference type="GO" id="GO:0003684">
    <property type="term" value="F:damaged DNA binding"/>
    <property type="evidence" value="ECO:0007669"/>
    <property type="project" value="InterPro"/>
</dbReference>
<dbReference type="SMART" id="SM00478">
    <property type="entry name" value="ENDO3c"/>
    <property type="match status" value="1"/>
</dbReference>
<protein>
    <recommendedName>
        <fullName evidence="2">DNA-(apurinic or apyrimidinic site) lyase</fullName>
        <ecNumber evidence="2">4.2.99.18</ecNumber>
    </recommendedName>
</protein>